<dbReference type="Gene3D" id="3.30.420.40">
    <property type="match status" value="1"/>
</dbReference>
<evidence type="ECO:0000256" key="7">
    <source>
        <dbReference type="ARBA" id="ARBA00048220"/>
    </source>
</evidence>
<evidence type="ECO:0000256" key="5">
    <source>
        <dbReference type="ARBA" id="ARBA00022771"/>
    </source>
</evidence>
<dbReference type="EC" id="6.2.-.-" evidence="8"/>
<dbReference type="GO" id="GO:0051604">
    <property type="term" value="P:protein maturation"/>
    <property type="evidence" value="ECO:0007669"/>
    <property type="project" value="TreeGrafter"/>
</dbReference>
<dbReference type="EMBL" id="ATBP01000882">
    <property type="protein sequence ID" value="ETR68630.1"/>
    <property type="molecule type" value="Genomic_DNA"/>
</dbReference>
<dbReference type="Gene3D" id="3.30.110.120">
    <property type="match status" value="1"/>
</dbReference>
<dbReference type="UniPathway" id="UPA00335"/>
<dbReference type="InterPro" id="IPR055128">
    <property type="entry name" value="HypF_C_2"/>
</dbReference>
<dbReference type="GO" id="GO:0008270">
    <property type="term" value="F:zinc ion binding"/>
    <property type="evidence" value="ECO:0007669"/>
    <property type="project" value="UniProtKB-KW"/>
</dbReference>
<evidence type="ECO:0000256" key="4">
    <source>
        <dbReference type="ARBA" id="ARBA00022723"/>
    </source>
</evidence>
<feature type="domain" description="YrdC-like" evidence="11">
    <location>
        <begin position="208"/>
        <end position="390"/>
    </location>
</feature>
<dbReference type="Proteomes" id="UP000189670">
    <property type="component" value="Unassembled WGS sequence"/>
</dbReference>
<name>A0A1V1P1C9_9BACT</name>
<evidence type="ECO:0000259" key="10">
    <source>
        <dbReference type="PROSITE" id="PS51160"/>
    </source>
</evidence>
<dbReference type="Pfam" id="PF22521">
    <property type="entry name" value="HypF_C_2"/>
    <property type="match status" value="1"/>
</dbReference>
<comment type="catalytic activity">
    <reaction evidence="9">
        <text>an acyl phosphate + H2O = a carboxylate + phosphate + H(+)</text>
        <dbReference type="Rhea" id="RHEA:14965"/>
        <dbReference type="ChEBI" id="CHEBI:15377"/>
        <dbReference type="ChEBI" id="CHEBI:15378"/>
        <dbReference type="ChEBI" id="CHEBI:29067"/>
        <dbReference type="ChEBI" id="CHEBI:43474"/>
        <dbReference type="ChEBI" id="CHEBI:59918"/>
        <dbReference type="EC" id="3.6.1.7"/>
    </reaction>
</comment>
<dbReference type="InterPro" id="IPR006070">
    <property type="entry name" value="Sua5-like_dom"/>
</dbReference>
<dbReference type="Pfam" id="PF17788">
    <property type="entry name" value="HypF_C"/>
    <property type="match status" value="1"/>
</dbReference>
<evidence type="ECO:0000313" key="13">
    <source>
        <dbReference type="Proteomes" id="UP000189670"/>
    </source>
</evidence>
<dbReference type="PANTHER" id="PTHR42959:SF1">
    <property type="entry name" value="CARBAMOYLTRANSFERASE HYPF"/>
    <property type="match status" value="1"/>
</dbReference>
<reference evidence="13" key="1">
    <citation type="submission" date="2012-11" db="EMBL/GenBank/DDBJ databases">
        <authorList>
            <person name="Lucero-Rivera Y.E."/>
            <person name="Tovar-Ramirez D."/>
        </authorList>
    </citation>
    <scope>NUCLEOTIDE SEQUENCE [LARGE SCALE GENOMIC DNA]</scope>
    <source>
        <strain evidence="13">Araruama</strain>
    </source>
</reference>
<comment type="catalytic activity">
    <reaction evidence="7">
        <text>C-terminal L-cysteinyl-[HypE protein] + carbamoyl phosphate + ATP + H2O = C-terminal S-carboxamide-L-cysteinyl-[HypE protein] + AMP + phosphate + diphosphate + H(+)</text>
        <dbReference type="Rhea" id="RHEA:55636"/>
        <dbReference type="Rhea" id="RHEA-COMP:14247"/>
        <dbReference type="Rhea" id="RHEA-COMP:14392"/>
        <dbReference type="ChEBI" id="CHEBI:15377"/>
        <dbReference type="ChEBI" id="CHEBI:15378"/>
        <dbReference type="ChEBI" id="CHEBI:30616"/>
        <dbReference type="ChEBI" id="CHEBI:33019"/>
        <dbReference type="ChEBI" id="CHEBI:43474"/>
        <dbReference type="ChEBI" id="CHEBI:58228"/>
        <dbReference type="ChEBI" id="CHEBI:76913"/>
        <dbReference type="ChEBI" id="CHEBI:139126"/>
        <dbReference type="ChEBI" id="CHEBI:456215"/>
    </reaction>
</comment>
<dbReference type="PROSITE" id="PS51160">
    <property type="entry name" value="ACYLPHOSPHATASE_3"/>
    <property type="match status" value="1"/>
</dbReference>
<dbReference type="Pfam" id="PF00708">
    <property type="entry name" value="Acylphosphatase"/>
    <property type="match status" value="1"/>
</dbReference>
<evidence type="ECO:0000256" key="1">
    <source>
        <dbReference type="ARBA" id="ARBA00004711"/>
    </source>
</evidence>
<dbReference type="PROSITE" id="PS51163">
    <property type="entry name" value="YRDC"/>
    <property type="match status" value="1"/>
</dbReference>
<dbReference type="InterPro" id="IPR004421">
    <property type="entry name" value="Carbamoyltransferase_HypF"/>
</dbReference>
<dbReference type="InterPro" id="IPR051060">
    <property type="entry name" value="Carbamoyltrans_HypF-like"/>
</dbReference>
<dbReference type="FunFam" id="3.30.420.40:FF:000124">
    <property type="entry name" value="Carbamoyltransferase HypF"/>
    <property type="match status" value="1"/>
</dbReference>
<evidence type="ECO:0000256" key="8">
    <source>
        <dbReference type="PIRNR" id="PIRNR006256"/>
    </source>
</evidence>
<feature type="domain" description="Acylphosphatase-like" evidence="10">
    <location>
        <begin position="13"/>
        <end position="99"/>
    </location>
</feature>
<dbReference type="SUPFAM" id="SSF53067">
    <property type="entry name" value="Actin-like ATPase domain"/>
    <property type="match status" value="1"/>
</dbReference>
<dbReference type="Gene3D" id="3.90.870.50">
    <property type="match status" value="1"/>
</dbReference>
<keyword evidence="6" id="KW-0862">Zinc</keyword>
<dbReference type="GO" id="GO:0016874">
    <property type="term" value="F:ligase activity"/>
    <property type="evidence" value="ECO:0007669"/>
    <property type="project" value="UniProtKB-UniRule"/>
</dbReference>
<dbReference type="Gene3D" id="3.30.420.360">
    <property type="match status" value="1"/>
</dbReference>
<dbReference type="GO" id="GO:0003998">
    <property type="term" value="F:acylphosphatase activity"/>
    <property type="evidence" value="ECO:0007669"/>
    <property type="project" value="UniProtKB-EC"/>
</dbReference>
<dbReference type="InterPro" id="IPR043129">
    <property type="entry name" value="ATPase_NBD"/>
</dbReference>
<sequence>MHDTKPEDTQIVSKKICITGIVQGIGFRPFIYQAAIKYEISGFVSNTLDGVTIAVQGKTQAIDTFVQYIIDHPPVHARIHDIKINTILPLKTNTFQIIDSQLSRNTSPAIPPDIATCQNCLIEMNDPSDRRFHYPFINCTHCGPRFTIVRDIPFDRHQTSMSQFSLCHVCQKEYINPFNRRFHAQAISCAACGPQAQLIARDQTVIRENPIQKAVALLHGGKILAIKGLGGFHLCVDATNDDAVCRLRKEKKRPDKPLAIMAANIDTIKGFAAVNSLEIEQLQSPQCPIVILKKKQHHRLSRHIASGETFGVMLPYTPLHHLLMTSFQGLIMTSGNTSDHPIVFDNDTAMKQLHFADYFLIHDRPIVNACDDSIVRIIDNQVHLYRRARGYVPEPIHLHVSLPKILAVGGHQKNTICLAHGKHAYVSQHLGDLSNVDTILRMKRAIHFWKRLTRIDPEHVACDMHPSYESTLIANELGLPVIPVGHHHAHVAACMAEQGLKGPLIGIVLDGTGYGSDQTVWGGEVLLCENHTAKRIAHLFQVPMPAGESAIKFPWKMALSWLRASFGDDGVQVFNQLNRGAIDNTSANVVNQIIQNKIHSPLTSSMGRLFDAISWMLGFTKPVTFEGQAAIVLETLASECTQVYDYTFCKSDLMIIDVRPMIRQIVSDILADLDISIISSKFHNTLVDIFYDLSYLLEKEWQINDIVLSGGVFQNKRLVSGMRNKFHKSNFRLSFPKSIPCNDGCISLGQAYLGGLIAGATAV</sequence>
<keyword evidence="4" id="KW-0479">Metal-binding</keyword>
<dbReference type="SUPFAM" id="SSF55821">
    <property type="entry name" value="YrdC/RibB"/>
    <property type="match status" value="1"/>
</dbReference>
<comment type="pathway">
    <text evidence="1">Protein modification; [NiFe] hydrogenase maturation.</text>
</comment>
<keyword evidence="5" id="KW-0863">Zinc-finger</keyword>
<gene>
    <name evidence="12" type="ORF">OMM_04452</name>
</gene>
<dbReference type="PANTHER" id="PTHR42959">
    <property type="entry name" value="CARBAMOYLTRANSFERASE"/>
    <property type="match status" value="1"/>
</dbReference>
<evidence type="ECO:0000256" key="6">
    <source>
        <dbReference type="ARBA" id="ARBA00022833"/>
    </source>
</evidence>
<dbReference type="InterPro" id="IPR036046">
    <property type="entry name" value="Acylphosphatase-like_dom_sf"/>
</dbReference>
<dbReference type="InterPro" id="IPR011125">
    <property type="entry name" value="Znf_HypF"/>
</dbReference>
<dbReference type="AlphaFoldDB" id="A0A1V1P1C9"/>
<dbReference type="InterPro" id="IPR001792">
    <property type="entry name" value="Acylphosphatase-like_dom"/>
</dbReference>
<dbReference type="Pfam" id="PF01300">
    <property type="entry name" value="Sua5_yciO_yrdC"/>
    <property type="match status" value="1"/>
</dbReference>
<evidence type="ECO:0000313" key="12">
    <source>
        <dbReference type="EMBL" id="ETR68630.1"/>
    </source>
</evidence>
<evidence type="ECO:0000256" key="2">
    <source>
        <dbReference type="ARBA" id="ARBA00008097"/>
    </source>
</evidence>
<dbReference type="SUPFAM" id="SSF54975">
    <property type="entry name" value="Acylphosphatase/BLUF domain-like"/>
    <property type="match status" value="1"/>
</dbReference>
<dbReference type="GO" id="GO:0003725">
    <property type="term" value="F:double-stranded RNA binding"/>
    <property type="evidence" value="ECO:0007669"/>
    <property type="project" value="InterPro"/>
</dbReference>
<dbReference type="InterPro" id="IPR017945">
    <property type="entry name" value="DHBP_synth_RibB-like_a/b_dom"/>
</dbReference>
<keyword evidence="3" id="KW-0436">Ligase</keyword>
<evidence type="ECO:0000256" key="3">
    <source>
        <dbReference type="ARBA" id="ARBA00022598"/>
    </source>
</evidence>
<accession>A0A1V1P1C9</accession>
<dbReference type="PIRSF" id="PIRSF006256">
    <property type="entry name" value="CMPcnvr_hdrg_mat"/>
    <property type="match status" value="1"/>
</dbReference>
<dbReference type="NCBIfam" id="TIGR00143">
    <property type="entry name" value="hypF"/>
    <property type="match status" value="1"/>
</dbReference>
<comment type="caution">
    <text evidence="12">The sequence shown here is derived from an EMBL/GenBank/DDBJ whole genome shotgun (WGS) entry which is preliminary data.</text>
</comment>
<keyword evidence="9" id="KW-0378">Hydrolase</keyword>
<dbReference type="Pfam" id="PF07503">
    <property type="entry name" value="zf-HYPF"/>
    <property type="match status" value="2"/>
</dbReference>
<organism evidence="12 13">
    <name type="scientific">Candidatus Magnetoglobus multicellularis str. Araruama</name>
    <dbReference type="NCBI Taxonomy" id="890399"/>
    <lineage>
        <taxon>Bacteria</taxon>
        <taxon>Pseudomonadati</taxon>
        <taxon>Thermodesulfobacteriota</taxon>
        <taxon>Desulfobacteria</taxon>
        <taxon>Desulfobacterales</taxon>
        <taxon>Desulfobacteraceae</taxon>
        <taxon>Candidatus Magnetoglobus</taxon>
    </lineage>
</organism>
<evidence type="ECO:0000259" key="11">
    <source>
        <dbReference type="PROSITE" id="PS51163"/>
    </source>
</evidence>
<proteinExistence type="inferred from homology"/>
<dbReference type="GO" id="GO:0016743">
    <property type="term" value="F:carboxyl- or carbamoyltransferase activity"/>
    <property type="evidence" value="ECO:0007669"/>
    <property type="project" value="UniProtKB-UniRule"/>
</dbReference>
<evidence type="ECO:0000256" key="9">
    <source>
        <dbReference type="PROSITE-ProRule" id="PRU00520"/>
    </source>
</evidence>
<protein>
    <recommendedName>
        <fullName evidence="8">Carbamoyltransferase</fullName>
        <ecNumber evidence="8">6.2.-.-</ecNumber>
    </recommendedName>
</protein>
<dbReference type="InterPro" id="IPR041440">
    <property type="entry name" value="HypF_C"/>
</dbReference>
<comment type="similarity">
    <text evidence="2 8">Belongs to the carbamoyltransferase HypF family.</text>
</comment>
<feature type="active site" evidence="9">
    <location>
        <position position="46"/>
    </location>
</feature>
<feature type="active site" evidence="9">
    <location>
        <position position="28"/>
    </location>
</feature>